<reference evidence="1" key="1">
    <citation type="submission" date="2021-01" db="EMBL/GenBank/DDBJ databases">
        <title>Adiantum capillus-veneris genome.</title>
        <authorList>
            <person name="Fang Y."/>
            <person name="Liao Q."/>
        </authorList>
    </citation>
    <scope>NUCLEOTIDE SEQUENCE</scope>
    <source>
        <strain evidence="1">H3</strain>
        <tissue evidence="1">Leaf</tissue>
    </source>
</reference>
<dbReference type="AlphaFoldDB" id="A0A9D4U8I3"/>
<keyword evidence="2" id="KW-1185">Reference proteome</keyword>
<name>A0A9D4U8I3_ADICA</name>
<proteinExistence type="predicted"/>
<protein>
    <submittedName>
        <fullName evidence="1">Uncharacterized protein</fullName>
    </submittedName>
</protein>
<sequence>MADDPLVACIEDSNGFQLNVERGQYATIVSSSYLALYFKLQEDTMELYQQVDHKDGGEVLFGVLIHSGHDGKEFLLDIQFGAKFCIFGSQIGLQVDASATRIPIILFICPSSWFQNFNRFMNFQTNMMETFYLNFHHLMMGQRVRELRPNIVGTFGVEMLQHTSRDLVGQLG</sequence>
<comment type="caution">
    <text evidence="1">The sequence shown here is derived from an EMBL/GenBank/DDBJ whole genome shotgun (WGS) entry which is preliminary data.</text>
</comment>
<evidence type="ECO:0000313" key="2">
    <source>
        <dbReference type="Proteomes" id="UP000886520"/>
    </source>
</evidence>
<dbReference type="EMBL" id="JABFUD020000021">
    <property type="protein sequence ID" value="KAI5063433.1"/>
    <property type="molecule type" value="Genomic_DNA"/>
</dbReference>
<dbReference type="Proteomes" id="UP000886520">
    <property type="component" value="Chromosome 21"/>
</dbReference>
<gene>
    <name evidence="1" type="ORF">GOP47_0021980</name>
</gene>
<accession>A0A9D4U8I3</accession>
<organism evidence="1 2">
    <name type="scientific">Adiantum capillus-veneris</name>
    <name type="common">Maidenhair fern</name>
    <dbReference type="NCBI Taxonomy" id="13818"/>
    <lineage>
        <taxon>Eukaryota</taxon>
        <taxon>Viridiplantae</taxon>
        <taxon>Streptophyta</taxon>
        <taxon>Embryophyta</taxon>
        <taxon>Tracheophyta</taxon>
        <taxon>Polypodiopsida</taxon>
        <taxon>Polypodiidae</taxon>
        <taxon>Polypodiales</taxon>
        <taxon>Pteridineae</taxon>
        <taxon>Pteridaceae</taxon>
        <taxon>Vittarioideae</taxon>
        <taxon>Adiantum</taxon>
    </lineage>
</organism>
<evidence type="ECO:0000313" key="1">
    <source>
        <dbReference type="EMBL" id="KAI5063433.1"/>
    </source>
</evidence>